<organism evidence="8 10">
    <name type="scientific">Anaerobacillus isosaccharinicus</name>
    <dbReference type="NCBI Taxonomy" id="1532552"/>
    <lineage>
        <taxon>Bacteria</taxon>
        <taxon>Bacillati</taxon>
        <taxon>Bacillota</taxon>
        <taxon>Bacilli</taxon>
        <taxon>Bacillales</taxon>
        <taxon>Bacillaceae</taxon>
        <taxon>Anaerobacillus</taxon>
    </lineage>
</organism>
<dbReference type="EMBL" id="CP063356">
    <property type="protein sequence ID" value="QOY34463.1"/>
    <property type="molecule type" value="Genomic_DNA"/>
</dbReference>
<dbReference type="OrthoDB" id="9792068at2"/>
<sequence>MKIFSNPSQQLLEQSLNAASLRQKTISQNIANVDTPNYKAKKTIFKHQLDKALEGQRLSAYRTDDRHIPFGGKVSTSPAVVVSRKDTMFNHNGNNVDIEHEMSEMAKNQIYYNAMIERLNGRFNSLKTVIGGGK</sequence>
<evidence type="ECO:0000256" key="3">
    <source>
        <dbReference type="ARBA" id="ARBA00014376"/>
    </source>
</evidence>
<keyword evidence="10" id="KW-1185">Reference proteome</keyword>
<dbReference type="Pfam" id="PF00460">
    <property type="entry name" value="Flg_bb_rod"/>
    <property type="match status" value="1"/>
</dbReference>
<dbReference type="PANTHER" id="PTHR30435">
    <property type="entry name" value="FLAGELLAR PROTEIN"/>
    <property type="match status" value="1"/>
</dbReference>
<evidence type="ECO:0000256" key="1">
    <source>
        <dbReference type="ARBA" id="ARBA00004117"/>
    </source>
</evidence>
<dbReference type="RefSeq" id="WP_071318650.1">
    <property type="nucleotide sequence ID" value="NZ_CP063356.2"/>
</dbReference>
<dbReference type="Proteomes" id="UP000180175">
    <property type="component" value="Chromosome"/>
</dbReference>
<dbReference type="PANTHER" id="PTHR30435:SF12">
    <property type="entry name" value="FLAGELLAR BASAL BODY ROD PROTEIN FLGB"/>
    <property type="match status" value="1"/>
</dbReference>
<dbReference type="PIRSF" id="PIRSF002889">
    <property type="entry name" value="Rod_FlgB"/>
    <property type="match status" value="1"/>
</dbReference>
<dbReference type="EMBL" id="LQXD01000165">
    <property type="protein sequence ID" value="OIJ08113.1"/>
    <property type="molecule type" value="Genomic_DNA"/>
</dbReference>
<evidence type="ECO:0000256" key="4">
    <source>
        <dbReference type="ARBA" id="ARBA00023143"/>
    </source>
</evidence>
<keyword evidence="8" id="KW-0282">Flagellum</keyword>
<dbReference type="AlphaFoldDB" id="A0A1S2L7Y4"/>
<reference evidence="9 10" key="2">
    <citation type="journal article" date="2017" name="Genome Announc.">
        <title>Draft Genome Sequences of Four Alkaliphilic Bacteria Belonging to the Anaerobacillus Genus.</title>
        <authorList>
            <person name="Bassil N.M."/>
            <person name="Lloyd J.R."/>
        </authorList>
    </citation>
    <scope>NUCLEOTIDE SEQUENCE [LARGE SCALE GENOMIC DNA]</scope>
    <source>
        <strain evidence="9 10">NB2006</strain>
    </source>
</reference>
<gene>
    <name evidence="9" type="primary">flgB</name>
    <name evidence="9" type="ORF">AWH56_017275</name>
    <name evidence="8" type="ORF">AWH56_19590</name>
</gene>
<reference evidence="9" key="4">
    <citation type="submission" date="2020-10" db="EMBL/GenBank/DDBJ databases">
        <authorList>
            <person name="Bassil N.M."/>
            <person name="Lloyd J.R."/>
        </authorList>
    </citation>
    <scope>NUCLEOTIDE SEQUENCE</scope>
    <source>
        <strain evidence="9">NB2006</strain>
    </source>
</reference>
<comment type="similarity">
    <text evidence="2 6">Belongs to the flagella basal body rod proteins family.</text>
</comment>
<evidence type="ECO:0000256" key="5">
    <source>
        <dbReference type="ARBA" id="ARBA00024934"/>
    </source>
</evidence>
<evidence type="ECO:0000313" key="8">
    <source>
        <dbReference type="EMBL" id="OIJ08113.1"/>
    </source>
</evidence>
<reference evidence="8 10" key="1">
    <citation type="submission" date="2016-10" db="EMBL/GenBank/DDBJ databases">
        <title>Draft genome sequences of four alkaliphilic bacteria belonging to the Anaerobacillus genus.</title>
        <authorList>
            <person name="Bassil N.M."/>
            <person name="Lloyd J.R."/>
        </authorList>
    </citation>
    <scope>NUCLEOTIDE SEQUENCE [LARGE SCALE GENOMIC DNA]</scope>
    <source>
        <strain evidence="8 10">NB2006</strain>
    </source>
</reference>
<dbReference type="KEGG" id="aia:AWH56_017275"/>
<keyword evidence="4 6" id="KW-0975">Bacterial flagellum</keyword>
<comment type="subcellular location">
    <subcellularLocation>
        <location evidence="1 6">Bacterial flagellum basal body</location>
    </subcellularLocation>
</comment>
<comment type="subunit">
    <text evidence="6">The basal body constitutes a major portion of the flagellar organelle and consists of a number of rings mounted on a central rod.</text>
</comment>
<protein>
    <recommendedName>
        <fullName evidence="3 6">Flagellar basal body rod protein FlgB</fullName>
    </recommendedName>
</protein>
<keyword evidence="8" id="KW-0969">Cilium</keyword>
<dbReference type="GO" id="GO:0071978">
    <property type="term" value="P:bacterial-type flagellum-dependent swarming motility"/>
    <property type="evidence" value="ECO:0007669"/>
    <property type="project" value="TreeGrafter"/>
</dbReference>
<dbReference type="NCBIfam" id="TIGR01396">
    <property type="entry name" value="FlgB"/>
    <property type="match status" value="1"/>
</dbReference>
<evidence type="ECO:0000256" key="2">
    <source>
        <dbReference type="ARBA" id="ARBA00009677"/>
    </source>
</evidence>
<dbReference type="GO" id="GO:0030694">
    <property type="term" value="C:bacterial-type flagellum basal body, rod"/>
    <property type="evidence" value="ECO:0007669"/>
    <property type="project" value="InterPro"/>
</dbReference>
<keyword evidence="8" id="KW-0966">Cell projection</keyword>
<dbReference type="InterPro" id="IPR006300">
    <property type="entry name" value="FlgB"/>
</dbReference>
<evidence type="ECO:0000313" key="9">
    <source>
        <dbReference type="EMBL" id="QOY34463.1"/>
    </source>
</evidence>
<evidence type="ECO:0000313" key="10">
    <source>
        <dbReference type="Proteomes" id="UP000180175"/>
    </source>
</evidence>
<reference evidence="9 10" key="3">
    <citation type="journal article" date="2019" name="Int. J. Syst. Evol. Microbiol.">
        <title>Anaerobacillus isosaccharinicus sp. nov., an alkaliphilic bacterium which degrades isosaccharinic acid.</title>
        <authorList>
            <person name="Bassil N.M."/>
            <person name="Lloyd J.R."/>
        </authorList>
    </citation>
    <scope>NUCLEOTIDE SEQUENCE [LARGE SCALE GENOMIC DNA]</scope>
    <source>
        <strain evidence="9 10">NB2006</strain>
    </source>
</reference>
<proteinExistence type="inferred from homology"/>
<feature type="domain" description="Flagellar basal body rod protein N-terminal" evidence="7">
    <location>
        <begin position="16"/>
        <end position="39"/>
    </location>
</feature>
<evidence type="ECO:0000256" key="6">
    <source>
        <dbReference type="PIRNR" id="PIRNR002889"/>
    </source>
</evidence>
<accession>A0A1S2L7Y4</accession>
<comment type="function">
    <text evidence="5 6">Structural component of flagellum, the bacterial motility apparatus. Part of the rod structure of flagellar basal body.</text>
</comment>
<dbReference type="InterPro" id="IPR001444">
    <property type="entry name" value="Flag_bb_rod_N"/>
</dbReference>
<evidence type="ECO:0000259" key="7">
    <source>
        <dbReference type="Pfam" id="PF00460"/>
    </source>
</evidence>
<name>A0A1S2L7Y4_9BACI</name>